<organism evidence="1 2">
    <name type="scientific">Dreissena polymorpha</name>
    <name type="common">Zebra mussel</name>
    <name type="synonym">Mytilus polymorpha</name>
    <dbReference type="NCBI Taxonomy" id="45954"/>
    <lineage>
        <taxon>Eukaryota</taxon>
        <taxon>Metazoa</taxon>
        <taxon>Spiralia</taxon>
        <taxon>Lophotrochozoa</taxon>
        <taxon>Mollusca</taxon>
        <taxon>Bivalvia</taxon>
        <taxon>Autobranchia</taxon>
        <taxon>Heteroconchia</taxon>
        <taxon>Euheterodonta</taxon>
        <taxon>Imparidentia</taxon>
        <taxon>Neoheterodontei</taxon>
        <taxon>Myida</taxon>
        <taxon>Dreissenoidea</taxon>
        <taxon>Dreissenidae</taxon>
        <taxon>Dreissena</taxon>
    </lineage>
</organism>
<dbReference type="Gene3D" id="3.40.1440.10">
    <property type="entry name" value="GIY-YIG endonuclease"/>
    <property type="match status" value="1"/>
</dbReference>
<gene>
    <name evidence="1" type="ORF">DPMN_091781</name>
</gene>
<sequence>MREVFSKPPLVAYRRDKNLCDTLVHKKTSKATFITHICETNCTCCNKLTTSDIQDTDGKITYSTCKNVTCRTRNVINSIGCNKCECVVYVGETERQIRERMSEHLRDVRLHKEKPITTHFDSSHCDDKMFVSVLETLNIAGRQERVIREALWIKSLIKAPKALKAWGKNLGCLERRVVTKLK</sequence>
<dbReference type="EMBL" id="JAIWYP010000003">
    <property type="protein sequence ID" value="KAH3849381.1"/>
    <property type="molecule type" value="Genomic_DNA"/>
</dbReference>
<name>A0A9D4L0G1_DREPO</name>
<dbReference type="Proteomes" id="UP000828390">
    <property type="component" value="Unassembled WGS sequence"/>
</dbReference>
<evidence type="ECO:0008006" key="3">
    <source>
        <dbReference type="Google" id="ProtNLM"/>
    </source>
</evidence>
<accession>A0A9D4L0G1</accession>
<evidence type="ECO:0000313" key="1">
    <source>
        <dbReference type="EMBL" id="KAH3849381.1"/>
    </source>
</evidence>
<comment type="caution">
    <text evidence="1">The sequence shown here is derived from an EMBL/GenBank/DDBJ whole genome shotgun (WGS) entry which is preliminary data.</text>
</comment>
<evidence type="ECO:0000313" key="2">
    <source>
        <dbReference type="Proteomes" id="UP000828390"/>
    </source>
</evidence>
<reference evidence="1" key="1">
    <citation type="journal article" date="2019" name="bioRxiv">
        <title>The Genome of the Zebra Mussel, Dreissena polymorpha: A Resource for Invasive Species Research.</title>
        <authorList>
            <person name="McCartney M.A."/>
            <person name="Auch B."/>
            <person name="Kono T."/>
            <person name="Mallez S."/>
            <person name="Zhang Y."/>
            <person name="Obille A."/>
            <person name="Becker A."/>
            <person name="Abrahante J.E."/>
            <person name="Garbe J."/>
            <person name="Badalamenti J.P."/>
            <person name="Herman A."/>
            <person name="Mangelson H."/>
            <person name="Liachko I."/>
            <person name="Sullivan S."/>
            <person name="Sone E.D."/>
            <person name="Koren S."/>
            <person name="Silverstein K.A.T."/>
            <person name="Beckman K.B."/>
            <person name="Gohl D.M."/>
        </authorList>
    </citation>
    <scope>NUCLEOTIDE SEQUENCE</scope>
    <source>
        <strain evidence="1">Duluth1</strain>
        <tissue evidence="1">Whole animal</tissue>
    </source>
</reference>
<reference evidence="1" key="2">
    <citation type="submission" date="2020-11" db="EMBL/GenBank/DDBJ databases">
        <authorList>
            <person name="McCartney M.A."/>
            <person name="Auch B."/>
            <person name="Kono T."/>
            <person name="Mallez S."/>
            <person name="Becker A."/>
            <person name="Gohl D.M."/>
            <person name="Silverstein K.A.T."/>
            <person name="Koren S."/>
            <person name="Bechman K.B."/>
            <person name="Herman A."/>
            <person name="Abrahante J.E."/>
            <person name="Garbe J."/>
        </authorList>
    </citation>
    <scope>NUCLEOTIDE SEQUENCE</scope>
    <source>
        <strain evidence="1">Duluth1</strain>
        <tissue evidence="1">Whole animal</tissue>
    </source>
</reference>
<protein>
    <recommendedName>
        <fullName evidence="3">GIY-YIG domain-containing protein</fullName>
    </recommendedName>
</protein>
<proteinExistence type="predicted"/>
<dbReference type="InterPro" id="IPR035901">
    <property type="entry name" value="GIY-YIG_endonuc_sf"/>
</dbReference>
<dbReference type="AlphaFoldDB" id="A0A9D4L0G1"/>
<keyword evidence="2" id="KW-1185">Reference proteome</keyword>